<dbReference type="EMBL" id="NKCI01000186">
    <property type="protein sequence ID" value="RSL49056.1"/>
    <property type="molecule type" value="Genomic_DNA"/>
</dbReference>
<reference evidence="1 2" key="1">
    <citation type="submission" date="2017-06" db="EMBL/GenBank/DDBJ databases">
        <title>Comparative genomic analysis of Ambrosia Fusariam Clade fungi.</title>
        <authorList>
            <person name="Stajich J.E."/>
            <person name="Carrillo J."/>
            <person name="Kijimoto T."/>
            <person name="Eskalen A."/>
            <person name="O'Donnell K."/>
            <person name="Kasson M."/>
        </authorList>
    </citation>
    <scope>NUCLEOTIDE SEQUENCE [LARGE SCALE GENOMIC DNA]</scope>
    <source>
        <strain evidence="1 2">NRRL62584</strain>
    </source>
</reference>
<organism evidence="1 2">
    <name type="scientific">Fusarium duplospermum</name>
    <dbReference type="NCBI Taxonomy" id="1325734"/>
    <lineage>
        <taxon>Eukaryota</taxon>
        <taxon>Fungi</taxon>
        <taxon>Dikarya</taxon>
        <taxon>Ascomycota</taxon>
        <taxon>Pezizomycotina</taxon>
        <taxon>Sordariomycetes</taxon>
        <taxon>Hypocreomycetidae</taxon>
        <taxon>Hypocreales</taxon>
        <taxon>Nectriaceae</taxon>
        <taxon>Fusarium</taxon>
        <taxon>Fusarium solani species complex</taxon>
    </lineage>
</organism>
<comment type="caution">
    <text evidence="1">The sequence shown here is derived from an EMBL/GenBank/DDBJ whole genome shotgun (WGS) entry which is preliminary data.</text>
</comment>
<protein>
    <submittedName>
        <fullName evidence="1">Uncharacterized protein</fullName>
    </submittedName>
</protein>
<accession>A0A428P7R6</accession>
<proteinExistence type="predicted"/>
<dbReference type="InterPro" id="IPR032675">
    <property type="entry name" value="LRR_dom_sf"/>
</dbReference>
<evidence type="ECO:0000313" key="2">
    <source>
        <dbReference type="Proteomes" id="UP000288168"/>
    </source>
</evidence>
<dbReference type="SUPFAM" id="SSF52047">
    <property type="entry name" value="RNI-like"/>
    <property type="match status" value="1"/>
</dbReference>
<evidence type="ECO:0000313" key="1">
    <source>
        <dbReference type="EMBL" id="RSL49056.1"/>
    </source>
</evidence>
<dbReference type="Proteomes" id="UP000288168">
    <property type="component" value="Unassembled WGS sequence"/>
</dbReference>
<dbReference type="AlphaFoldDB" id="A0A428P7R6"/>
<keyword evidence="2" id="KW-1185">Reference proteome</keyword>
<name>A0A428P7R6_9HYPO</name>
<sequence>MPRKITRYLRLGRCPFSNAKSETKVHQQTLSMPAQEVDIKAHSPVPLDSTKPSVVQLPDHVVHGILNLLWHVRPETLQSVALVSSWLYKQARYVQHQHVLIDLDQEDHALDRLSLISRLGQAAAVQTVRVLGCKLHIQDGKDRDQILAHLVSMMPSMTGLRHFHWHVSRYSTAPIPAHVGVMSVPIPSDMMAILSHVGPPLIRLHTSLTCNALQDSHVRARTLLRDLEQSQNLSTLSVDITYTNHQVCLSTMSALKRVLLSCPNLTRLPRIDVHYPRVRCFPGVLDDSYCGLGFSHDEKPPSLQELGLLEYPWGGPRSIGYPIETGEVYHWASTFDWSRLVHLNEVPDFLATEMAPNLPMLRELSLNQPASYDMEVLDDLVSPLESLTFSNWNRLGNEPRRIIKFAATLRRLRVHQEEPPGSYDDRGFITDSDLVLLSTNLPNLQHLALDIERDQEARQWPYVALDAIAAFPSLRTVELWFRLGHEPPAPTPLLTVSSSHHLGDYLRGRNENLQRVTLHSGAPGPFSGNPSTALVGTDFYIPGPSWAKHNSVTFEYEMVYDSDITERRKRRVTCLDLSSSMNARLEQLSQGATRQQMDPDEINADDIRLIATLDGPLHKGEWANWHKRQPEVIAYRAESKRIYDEW</sequence>
<dbReference type="OrthoDB" id="3945550at2759"/>
<dbReference type="Gene3D" id="3.80.10.10">
    <property type="entry name" value="Ribonuclease Inhibitor"/>
    <property type="match status" value="1"/>
</dbReference>
<dbReference type="STRING" id="1325734.A0A428P7R6"/>
<gene>
    <name evidence="1" type="ORF">CEP54_012622</name>
</gene>